<dbReference type="Pfam" id="PF01607">
    <property type="entry name" value="CBM_14"/>
    <property type="match status" value="1"/>
</dbReference>
<evidence type="ECO:0000313" key="3">
    <source>
        <dbReference type="EMBL" id="ABF47404.1"/>
    </source>
</evidence>
<dbReference type="InterPro" id="IPR036508">
    <property type="entry name" value="Chitin-bd_dom_sf"/>
</dbReference>
<feature type="domain" description="Chitin-binding type-2" evidence="2">
    <location>
        <begin position="30"/>
        <end position="86"/>
    </location>
</feature>
<sequence length="88" mass="10179">MSSFYYLFALIVSLIVILCLQINYDYEPGMDPCYNIALDNIPHPVYCDRYIFCANYKPIILHCPPGYLFNENKKKCDLSANVDCGNRI</sequence>
<evidence type="ECO:0000259" key="2">
    <source>
        <dbReference type="PROSITE" id="PS50940"/>
    </source>
</evidence>
<dbReference type="InterPro" id="IPR002557">
    <property type="entry name" value="Chitin-bd_dom"/>
</dbReference>
<protein>
    <submittedName>
        <fullName evidence="3">Ld30-like protein</fullName>
    </submittedName>
</protein>
<dbReference type="OrthoDB" id="29103at10239"/>
<keyword evidence="1" id="KW-0812">Transmembrane</keyword>
<organism evidence="3 4">
    <name type="scientific">Clanis bilineata nucleopolyhedrovirus</name>
    <dbReference type="NCBI Taxonomy" id="1307957"/>
    <lineage>
        <taxon>Viruses</taxon>
        <taxon>Viruses incertae sedis</taxon>
        <taxon>Naldaviricetes</taxon>
        <taxon>Lefavirales</taxon>
        <taxon>Baculoviridae</taxon>
        <taxon>Alphabaculovirus</taxon>
        <taxon>Alphabaculovirus clabilineatae</taxon>
    </lineage>
</organism>
<proteinExistence type="predicted"/>
<keyword evidence="1" id="KW-0472">Membrane</keyword>
<dbReference type="KEGG" id="vg:5141881"/>
<dbReference type="Gene3D" id="2.170.140.10">
    <property type="entry name" value="Chitin binding domain"/>
    <property type="match status" value="1"/>
</dbReference>
<feature type="transmembrane region" description="Helical" evidence="1">
    <location>
        <begin position="6"/>
        <end position="24"/>
    </location>
</feature>
<dbReference type="PROSITE" id="PS50940">
    <property type="entry name" value="CHIT_BIND_II"/>
    <property type="match status" value="1"/>
</dbReference>
<dbReference type="Proteomes" id="UP000214353">
    <property type="component" value="Segment"/>
</dbReference>
<dbReference type="GO" id="GO:0008061">
    <property type="term" value="F:chitin binding"/>
    <property type="evidence" value="ECO:0007669"/>
    <property type="project" value="InterPro"/>
</dbReference>
<dbReference type="SUPFAM" id="SSF57625">
    <property type="entry name" value="Invertebrate chitin-binding proteins"/>
    <property type="match status" value="1"/>
</dbReference>
<accession>Q0N439</accession>
<evidence type="ECO:0000256" key="1">
    <source>
        <dbReference type="SAM" id="Phobius"/>
    </source>
</evidence>
<dbReference type="GeneID" id="5141881"/>
<name>Q0N439_9ABAC</name>
<dbReference type="RefSeq" id="YP_717600.1">
    <property type="nucleotide sequence ID" value="NC_008293.1"/>
</dbReference>
<dbReference type="GO" id="GO:0005576">
    <property type="term" value="C:extracellular region"/>
    <property type="evidence" value="ECO:0007669"/>
    <property type="project" value="InterPro"/>
</dbReference>
<dbReference type="SMART" id="SM00494">
    <property type="entry name" value="ChtBD2"/>
    <property type="match status" value="1"/>
</dbReference>
<reference evidence="3 4" key="1">
    <citation type="journal article" date="2009" name="BMC Genomics">
        <title>Genomic sequence, organization and characteristics of a new nucleopolyhedrovirus isolated from Clanis bilineata larva.</title>
        <authorList>
            <person name="Zhu S.Y."/>
            <person name="Yi J.P."/>
            <person name="Shen W.D."/>
            <person name="Wang L.Q."/>
            <person name="He H.G."/>
            <person name="Wang Y."/>
            <person name="Li B."/>
            <person name="Wang W.B."/>
        </authorList>
    </citation>
    <scope>NUCLEOTIDE SEQUENCE [LARGE SCALE GENOMIC DNA]</scope>
    <source>
        <strain evidence="3">DZ1</strain>
    </source>
</reference>
<keyword evidence="1" id="KW-1133">Transmembrane helix</keyword>
<keyword evidence="4" id="KW-1185">Reference proteome</keyword>
<dbReference type="EMBL" id="DQ504428">
    <property type="protein sequence ID" value="ABF47404.1"/>
    <property type="molecule type" value="Genomic_DNA"/>
</dbReference>
<evidence type="ECO:0000313" key="4">
    <source>
        <dbReference type="Proteomes" id="UP000214353"/>
    </source>
</evidence>